<evidence type="ECO:0000256" key="1">
    <source>
        <dbReference type="SAM" id="Phobius"/>
    </source>
</evidence>
<dbReference type="KEGG" id="sami:SAMIE_3000580"/>
<dbReference type="AlphaFoldDB" id="A0A494W7X4"/>
<protein>
    <submittedName>
        <fullName evidence="2">Uncharacterized protein</fullName>
    </submittedName>
</protein>
<proteinExistence type="predicted"/>
<evidence type="ECO:0000313" key="2">
    <source>
        <dbReference type="EMBL" id="BBE00352.1"/>
    </source>
</evidence>
<evidence type="ECO:0000313" key="3">
    <source>
        <dbReference type="Proteomes" id="UP000279959"/>
    </source>
</evidence>
<reference evidence="2 3" key="1">
    <citation type="submission" date="2018-05" db="EMBL/GenBank/DDBJ databases">
        <title>Complete Genome Sequence of the Nonylphenol-Degrading Bacterium Sphingobium amiense DSM 16289T.</title>
        <authorList>
            <person name="Ootsuka M."/>
            <person name="Nishizawa T."/>
            <person name="Ohta H."/>
        </authorList>
    </citation>
    <scope>NUCLEOTIDE SEQUENCE [LARGE SCALE GENOMIC DNA]</scope>
    <source>
        <strain evidence="2 3">DSM 16289</strain>
        <plasmid evidence="3">psamie_3 dna</plasmid>
    </source>
</reference>
<keyword evidence="2" id="KW-0614">Plasmid</keyword>
<keyword evidence="1" id="KW-0812">Transmembrane</keyword>
<accession>A0A494W7X4</accession>
<keyword evidence="1" id="KW-0472">Membrane</keyword>
<organism evidence="2 3">
    <name type="scientific">Sphingobium amiense</name>
    <dbReference type="NCBI Taxonomy" id="135719"/>
    <lineage>
        <taxon>Bacteria</taxon>
        <taxon>Pseudomonadati</taxon>
        <taxon>Pseudomonadota</taxon>
        <taxon>Alphaproteobacteria</taxon>
        <taxon>Sphingomonadales</taxon>
        <taxon>Sphingomonadaceae</taxon>
        <taxon>Sphingobium</taxon>
    </lineage>
</organism>
<sequence>MTAMSISTRRFGSGGALGRVAALMALFAMIGVLALSTWHDGMPHSHAAVHATSVDRDHHEHAPSKTPDMADVLHMAAHAVIQTIDVPRQPVLAAMLKPVPLQWSIAGPQAPGAIHPDGLLRPPRG</sequence>
<dbReference type="Proteomes" id="UP000279959">
    <property type="component" value="Plasmid pSAMIE_3"/>
</dbReference>
<gene>
    <name evidence="2" type="ORF">SAMIE_3000580</name>
</gene>
<name>A0A494W7X4_9SPHN</name>
<feature type="transmembrane region" description="Helical" evidence="1">
    <location>
        <begin position="20"/>
        <end position="38"/>
    </location>
</feature>
<keyword evidence="3" id="KW-1185">Reference proteome</keyword>
<dbReference type="EMBL" id="AP018666">
    <property type="protein sequence ID" value="BBE00352.1"/>
    <property type="molecule type" value="Genomic_DNA"/>
</dbReference>
<keyword evidence="1" id="KW-1133">Transmembrane helix</keyword>
<geneLocation type="plasmid" evidence="3">
    <name>psamie_3 dna</name>
</geneLocation>